<protein>
    <submittedName>
        <fullName evidence="5">MarR family transcriptional regulator</fullName>
    </submittedName>
</protein>
<dbReference type="PANTHER" id="PTHR42756:SF1">
    <property type="entry name" value="TRANSCRIPTIONAL REPRESSOR OF EMRAB OPERON"/>
    <property type="match status" value="1"/>
</dbReference>
<accession>A0A142VBW5</accession>
<dbReference type="EMBL" id="CP011127">
    <property type="protein sequence ID" value="AMU87330.1"/>
    <property type="molecule type" value="Genomic_DNA"/>
</dbReference>
<evidence type="ECO:0000256" key="3">
    <source>
        <dbReference type="ARBA" id="ARBA00023163"/>
    </source>
</evidence>
<dbReference type="SMART" id="SM00347">
    <property type="entry name" value="HTH_MARR"/>
    <property type="match status" value="1"/>
</dbReference>
<feature type="domain" description="HTH marR-type" evidence="4">
    <location>
        <begin position="10"/>
        <end position="143"/>
    </location>
</feature>
<dbReference type="SUPFAM" id="SSF46785">
    <property type="entry name" value="Winged helix' DNA-binding domain"/>
    <property type="match status" value="1"/>
</dbReference>
<keyword evidence="1" id="KW-0805">Transcription regulation</keyword>
<sequence>MNEFETLELEHLLWVNITQVKHSIERAWTRELKSLNLSTEKFAILHELMCLGGESTPHTLARRIVFEPHSVSAIVSRMEKDGLIIKTKDLDKKHMVRIKLSEKAVDTFYQALEISNRVYKQMMASITREEKVELSKTLTKLRNHTLPLTHKHTKTLTPFKYI</sequence>
<dbReference type="InterPro" id="IPR036388">
    <property type="entry name" value="WH-like_DNA-bd_sf"/>
</dbReference>
<name>A0A142VBW5_9CHLR</name>
<evidence type="ECO:0000313" key="6">
    <source>
        <dbReference type="Proteomes" id="UP000076394"/>
    </source>
</evidence>
<gene>
    <name evidence="5" type="ORF">Dm11a5_1504</name>
</gene>
<dbReference type="Proteomes" id="UP000076394">
    <property type="component" value="Chromosome"/>
</dbReference>
<evidence type="ECO:0000256" key="1">
    <source>
        <dbReference type="ARBA" id="ARBA00023015"/>
    </source>
</evidence>
<dbReference type="Pfam" id="PF12802">
    <property type="entry name" value="MarR_2"/>
    <property type="match status" value="1"/>
</dbReference>
<organism evidence="5 6">
    <name type="scientific">Dehalococcoides mccartyi</name>
    <dbReference type="NCBI Taxonomy" id="61435"/>
    <lineage>
        <taxon>Bacteria</taxon>
        <taxon>Bacillati</taxon>
        <taxon>Chloroflexota</taxon>
        <taxon>Dehalococcoidia</taxon>
        <taxon>Dehalococcoidales</taxon>
        <taxon>Dehalococcoidaceae</taxon>
        <taxon>Dehalococcoides</taxon>
    </lineage>
</organism>
<dbReference type="InterPro" id="IPR000835">
    <property type="entry name" value="HTH_MarR-typ"/>
</dbReference>
<dbReference type="InterPro" id="IPR036390">
    <property type="entry name" value="WH_DNA-bd_sf"/>
</dbReference>
<keyword evidence="2" id="KW-0238">DNA-binding</keyword>
<evidence type="ECO:0000256" key="2">
    <source>
        <dbReference type="ARBA" id="ARBA00023125"/>
    </source>
</evidence>
<dbReference type="GO" id="GO:0003677">
    <property type="term" value="F:DNA binding"/>
    <property type="evidence" value="ECO:0007669"/>
    <property type="project" value="UniProtKB-KW"/>
</dbReference>
<dbReference type="Gene3D" id="1.10.10.10">
    <property type="entry name" value="Winged helix-like DNA-binding domain superfamily/Winged helix DNA-binding domain"/>
    <property type="match status" value="1"/>
</dbReference>
<dbReference type="PRINTS" id="PR00598">
    <property type="entry name" value="HTHMARR"/>
</dbReference>
<dbReference type="GO" id="GO:0003700">
    <property type="term" value="F:DNA-binding transcription factor activity"/>
    <property type="evidence" value="ECO:0007669"/>
    <property type="project" value="InterPro"/>
</dbReference>
<dbReference type="OrthoDB" id="166049at2"/>
<dbReference type="RefSeq" id="WP_015408024.1">
    <property type="nucleotide sequence ID" value="NZ_AP024514.1"/>
</dbReference>
<dbReference type="AlphaFoldDB" id="A0A142VBW5"/>
<dbReference type="PATRIC" id="fig|61435.13.peg.1398"/>
<proteinExistence type="predicted"/>
<evidence type="ECO:0000259" key="4">
    <source>
        <dbReference type="PROSITE" id="PS50995"/>
    </source>
</evidence>
<dbReference type="PROSITE" id="PS50995">
    <property type="entry name" value="HTH_MARR_2"/>
    <property type="match status" value="1"/>
</dbReference>
<reference evidence="5 6" key="1">
    <citation type="submission" date="2015-03" db="EMBL/GenBank/DDBJ databases">
        <title>Genomic characterization of Dehalococcoides mccartyi strain 11a5, an unusal plasmid-containing chloroethene dechlorinator.</title>
        <authorList>
            <person name="Zhao S."/>
            <person name="Ding C."/>
            <person name="He J."/>
        </authorList>
    </citation>
    <scope>NUCLEOTIDE SEQUENCE [LARGE SCALE GENOMIC DNA]</scope>
    <source>
        <strain evidence="5 6">11a5</strain>
    </source>
</reference>
<keyword evidence="3" id="KW-0804">Transcription</keyword>
<dbReference type="PANTHER" id="PTHR42756">
    <property type="entry name" value="TRANSCRIPTIONAL REGULATOR, MARR"/>
    <property type="match status" value="1"/>
</dbReference>
<evidence type="ECO:0000313" key="5">
    <source>
        <dbReference type="EMBL" id="AMU87330.1"/>
    </source>
</evidence>